<feature type="domain" description="C-type lectin" evidence="12">
    <location>
        <begin position="1023"/>
        <end position="1134"/>
    </location>
</feature>
<dbReference type="SMART" id="SM00034">
    <property type="entry name" value="CLECT"/>
    <property type="match status" value="4"/>
</dbReference>
<feature type="region of interest" description="Disordered" evidence="10">
    <location>
        <begin position="773"/>
        <end position="800"/>
    </location>
</feature>
<comment type="subcellular location">
    <subcellularLocation>
        <location evidence="1">Secreted</location>
    </subcellularLocation>
</comment>
<keyword evidence="5" id="KW-0430">Lectin</keyword>
<feature type="signal peptide" evidence="11">
    <location>
        <begin position="1"/>
        <end position="26"/>
    </location>
</feature>
<evidence type="ECO:0000256" key="1">
    <source>
        <dbReference type="ARBA" id="ARBA00004613"/>
    </source>
</evidence>
<feature type="compositionally biased region" description="Basic and acidic residues" evidence="10">
    <location>
        <begin position="549"/>
        <end position="567"/>
    </location>
</feature>
<keyword evidence="8" id="KW-0176">Collagen</keyword>
<sequence>MALLKLFFRVFLLLQFALQLLDGAEPQNPNCPAYGGVPGTPGHNGLPGREGRDGKDGAIGPKGEKGDPGVNVQGPPGKLGPPGEKGERGPPGPQGSPGRESVIESLKSEIQQLKAKTAMFEKVASVSHFRRVGAKYYITDGVLGNFDNGLKYCKDLGGTMVLPRTSAENQALLKLVVSSGLSSKKPYIGVTDRKTEGRMVNTEGNPLTYTNWGPGQPDDYKGLQDCGVIEDSGRWDDGSCVEYNCSKTYERKKKTMALLKLFLIALLLLQFALQLLDGAEPQNPNCPAYGGVPGTPGHNGLPGRDGRDGKDGAIGPKGEKGEPGVNVQGPPGKLGPPGEKGERGPPGPQGSPGRESVPESLKSEIQQLKAKTAMFEKVASVSHFRRVGEKYYITDGGVGNFDQGLKYCKDFGGTMVLPRTSAENQALLKLVVSSGLSSKKPYIGVTDRETEGRMVNTEGNPLTYTNWGPGQPDDYKGLQDCGVIEDSGRWDDGSCAEYNCSKIYEKKKTTMALLKLFLIALLLLQFALQLLDGAEPQNPNCPAYGLPGRDGRDGKDGATGPKGEKGEPGMNVQGPPGKAGPPGPAGEKGERGLPGLGCQGCDSISDSLKSEMQQLNAKIAVIHKLLGFNTLKKVGQKYYVTDGVEAAFDVGMQYCKDNGGTIALPRSASENQALLKVAVSSDITSSKNPFIRVTDRETEGRFLDTEGKQLTFTNWNHGQPDNYKGRQDCGIITKSGLWDDVSCDVNSRLKYQICVALLLMEFVLPVYAGVPGTPGHNGSAGRDGRDGFPGPKGEKGDPGTAADINLITKLQADIKHLTDRLSIPDFAYRNIGGKYYVSDSLKADYNNGLKFCKNAGGGIVLPTNQEENNLLMSLHAVLGSSYIMIGTTDKQIEGKFMVNGEWNDLKCDSEWYVVLLIARPDLSLQLKVVVQLCLGCRAHLDTTAALAEMEETGVGAQGPPGKIGPPGIAGPKGDKGNPGTPGTAVPNTLPPQLQSDVKYLTDRLTSVEKVLGFRVFKKVGQKYYVSDGLVGNFDEAQKYCSDAGAKIVLPRSEVENKVLISMQVALKSTSIYIGATDKKKEGHFVDMKDQPLTFTKWKDKEPNDHNGLEDCIVMYKSGVWNDINCNSEWHVVCEL</sequence>
<feature type="region of interest" description="Disordered" evidence="10">
    <location>
        <begin position="286"/>
        <end position="364"/>
    </location>
</feature>
<evidence type="ECO:0000256" key="2">
    <source>
        <dbReference type="ARBA" id="ARBA00022525"/>
    </source>
</evidence>
<evidence type="ECO:0000256" key="8">
    <source>
        <dbReference type="ARBA" id="ARBA00023119"/>
    </source>
</evidence>
<dbReference type="InterPro" id="IPR008160">
    <property type="entry name" value="Collagen"/>
</dbReference>
<feature type="domain" description="C-type lectin" evidence="12">
    <location>
        <begin position="391"/>
        <end position="495"/>
    </location>
</feature>
<keyword evidence="6" id="KW-0106">Calcium</keyword>
<dbReference type="CDD" id="cd03591">
    <property type="entry name" value="CLECT_collectin_like"/>
    <property type="match status" value="1"/>
</dbReference>
<protein>
    <submittedName>
        <fullName evidence="13">Mannose-binding protein</fullName>
    </submittedName>
</protein>
<accession>A0ABQ8MYR7</accession>
<feature type="compositionally biased region" description="Low complexity" evidence="10">
    <location>
        <begin position="957"/>
        <end position="971"/>
    </location>
</feature>
<dbReference type="InterPro" id="IPR033990">
    <property type="entry name" value="Collectin_CTLD"/>
</dbReference>
<dbReference type="InterPro" id="IPR001304">
    <property type="entry name" value="C-type_lectin-like"/>
</dbReference>
<feature type="compositionally biased region" description="Basic and acidic residues" evidence="10">
    <location>
        <begin position="782"/>
        <end position="797"/>
    </location>
</feature>
<dbReference type="InterPro" id="IPR016186">
    <property type="entry name" value="C-type_lectin-like/link_sf"/>
</dbReference>
<dbReference type="PANTHER" id="PTHR24024">
    <property type="entry name" value="PULMONARY SURFACTANT-ASSOCIATED PROTEIN A"/>
    <property type="match status" value="1"/>
</dbReference>
<feature type="compositionally biased region" description="Basic and acidic residues" evidence="10">
    <location>
        <begin position="49"/>
        <end position="67"/>
    </location>
</feature>
<name>A0ABQ8MYR7_LABRO</name>
<dbReference type="Gene3D" id="1.20.5.320">
    <property type="entry name" value="6-Phosphogluconate Dehydrogenase, domain 3"/>
    <property type="match status" value="3"/>
</dbReference>
<feature type="domain" description="C-type lectin" evidence="12">
    <location>
        <begin position="136"/>
        <end position="240"/>
    </location>
</feature>
<feature type="region of interest" description="Disordered" evidence="10">
    <location>
        <begin position="952"/>
        <end position="988"/>
    </location>
</feature>
<evidence type="ECO:0000259" key="12">
    <source>
        <dbReference type="PROSITE" id="PS50041"/>
    </source>
</evidence>
<dbReference type="EMBL" id="JACTAM010000002">
    <property type="protein sequence ID" value="KAI2667741.1"/>
    <property type="molecule type" value="Genomic_DNA"/>
</dbReference>
<dbReference type="InterPro" id="IPR018378">
    <property type="entry name" value="C-type_lectin_CS"/>
</dbReference>
<evidence type="ECO:0000256" key="6">
    <source>
        <dbReference type="ARBA" id="ARBA00022837"/>
    </source>
</evidence>
<feature type="chain" id="PRO_5045278350" evidence="11">
    <location>
        <begin position="27"/>
        <end position="1135"/>
    </location>
</feature>
<organism evidence="13 14">
    <name type="scientific">Labeo rohita</name>
    <name type="common">Indian major carp</name>
    <name type="synonym">Cyprinus rohita</name>
    <dbReference type="NCBI Taxonomy" id="84645"/>
    <lineage>
        <taxon>Eukaryota</taxon>
        <taxon>Metazoa</taxon>
        <taxon>Chordata</taxon>
        <taxon>Craniata</taxon>
        <taxon>Vertebrata</taxon>
        <taxon>Euteleostomi</taxon>
        <taxon>Actinopterygii</taxon>
        <taxon>Neopterygii</taxon>
        <taxon>Teleostei</taxon>
        <taxon>Ostariophysi</taxon>
        <taxon>Cypriniformes</taxon>
        <taxon>Cyprinidae</taxon>
        <taxon>Labeoninae</taxon>
        <taxon>Labeonini</taxon>
        <taxon>Labeo</taxon>
    </lineage>
</organism>
<dbReference type="Gene3D" id="3.10.100.10">
    <property type="entry name" value="Mannose-Binding Protein A, subunit A"/>
    <property type="match status" value="5"/>
</dbReference>
<feature type="domain" description="C-type lectin" evidence="12">
    <location>
        <begin position="638"/>
        <end position="744"/>
    </location>
</feature>
<dbReference type="PANTHER" id="PTHR24024:SF15">
    <property type="entry name" value="PULMONARY SURFACTANT-ASSOCIATED PROTEIN D"/>
    <property type="match status" value="1"/>
</dbReference>
<feature type="region of interest" description="Disordered" evidence="10">
    <location>
        <begin position="537"/>
        <end position="592"/>
    </location>
</feature>
<feature type="compositionally biased region" description="Basic and acidic residues" evidence="10">
    <location>
        <begin position="304"/>
        <end position="322"/>
    </location>
</feature>
<dbReference type="CDD" id="cd00037">
    <property type="entry name" value="CLECT"/>
    <property type="match status" value="1"/>
</dbReference>
<keyword evidence="4 11" id="KW-0732">Signal</keyword>
<evidence type="ECO:0000256" key="4">
    <source>
        <dbReference type="ARBA" id="ARBA00022729"/>
    </source>
</evidence>
<evidence type="ECO:0000256" key="9">
    <source>
        <dbReference type="ARBA" id="ARBA00023157"/>
    </source>
</evidence>
<proteinExistence type="predicted"/>
<dbReference type="PROSITE" id="PS50041">
    <property type="entry name" value="C_TYPE_LECTIN_2"/>
    <property type="match status" value="4"/>
</dbReference>
<evidence type="ECO:0000256" key="7">
    <source>
        <dbReference type="ARBA" id="ARBA00022859"/>
    </source>
</evidence>
<feature type="region of interest" description="Disordered" evidence="10">
    <location>
        <begin position="31"/>
        <end position="102"/>
    </location>
</feature>
<dbReference type="InterPro" id="IPR051077">
    <property type="entry name" value="Ca-dependent_lectin"/>
</dbReference>
<dbReference type="Pfam" id="PF01391">
    <property type="entry name" value="Collagen"/>
    <property type="match status" value="2"/>
</dbReference>
<reference evidence="13 14" key="1">
    <citation type="submission" date="2022-01" db="EMBL/GenBank/DDBJ databases">
        <title>A high-quality chromosome-level genome assembly of rohu carp, Labeo rohita.</title>
        <authorList>
            <person name="Arick M.A. II"/>
            <person name="Hsu C.-Y."/>
            <person name="Magbanua Z."/>
            <person name="Pechanova O."/>
            <person name="Grover C."/>
            <person name="Miller E."/>
            <person name="Thrash A."/>
            <person name="Ezzel L."/>
            <person name="Alam S."/>
            <person name="Benzie J."/>
            <person name="Hamilton M."/>
            <person name="Karsi A."/>
            <person name="Lawrence M.L."/>
            <person name="Peterson D.G."/>
        </authorList>
    </citation>
    <scope>NUCLEOTIDE SEQUENCE [LARGE SCALE GENOMIC DNA]</scope>
    <source>
        <strain evidence="14">BAU-BD-2019</strain>
        <tissue evidence="13">Blood</tissue>
    </source>
</reference>
<keyword evidence="2" id="KW-0964">Secreted</keyword>
<keyword evidence="9" id="KW-1015">Disulfide bond</keyword>
<evidence type="ECO:0000313" key="13">
    <source>
        <dbReference type="EMBL" id="KAI2667741.1"/>
    </source>
</evidence>
<evidence type="ECO:0000256" key="10">
    <source>
        <dbReference type="SAM" id="MobiDB-lite"/>
    </source>
</evidence>
<gene>
    <name evidence="13" type="ORF">H4Q32_004306</name>
</gene>
<evidence type="ECO:0000256" key="11">
    <source>
        <dbReference type="SAM" id="SignalP"/>
    </source>
</evidence>
<dbReference type="PROSITE" id="PS00615">
    <property type="entry name" value="C_TYPE_LECTIN_1"/>
    <property type="match status" value="1"/>
</dbReference>
<dbReference type="InterPro" id="IPR016187">
    <property type="entry name" value="CTDL_fold"/>
</dbReference>
<keyword evidence="7" id="KW-0391">Immunity</keyword>
<evidence type="ECO:0000256" key="3">
    <source>
        <dbReference type="ARBA" id="ARBA00022588"/>
    </source>
</evidence>
<evidence type="ECO:0000256" key="5">
    <source>
        <dbReference type="ARBA" id="ARBA00022734"/>
    </source>
</evidence>
<comment type="caution">
    <text evidence="13">The sequence shown here is derived from an EMBL/GenBank/DDBJ whole genome shotgun (WGS) entry which is preliminary data.</text>
</comment>
<keyword evidence="3" id="KW-0399">Innate immunity</keyword>
<dbReference type="Proteomes" id="UP000830375">
    <property type="component" value="Unassembled WGS sequence"/>
</dbReference>
<dbReference type="SUPFAM" id="SSF56436">
    <property type="entry name" value="C-type lectin-like"/>
    <property type="match status" value="5"/>
</dbReference>
<keyword evidence="14" id="KW-1185">Reference proteome</keyword>
<dbReference type="Pfam" id="PF00059">
    <property type="entry name" value="Lectin_C"/>
    <property type="match status" value="4"/>
</dbReference>
<evidence type="ECO:0000313" key="14">
    <source>
        <dbReference type="Proteomes" id="UP000830375"/>
    </source>
</evidence>